<reference evidence="1" key="1">
    <citation type="journal article" date="2015" name="Nature">
        <title>Complex archaea that bridge the gap between prokaryotes and eukaryotes.</title>
        <authorList>
            <person name="Spang A."/>
            <person name="Saw J.H."/>
            <person name="Jorgensen S.L."/>
            <person name="Zaremba-Niedzwiedzka K."/>
            <person name="Martijn J."/>
            <person name="Lind A.E."/>
            <person name="van Eijk R."/>
            <person name="Schleper C."/>
            <person name="Guy L."/>
            <person name="Ettema T.J."/>
        </authorList>
    </citation>
    <scope>NUCLEOTIDE SEQUENCE</scope>
</reference>
<feature type="non-terminal residue" evidence="1">
    <location>
        <position position="51"/>
    </location>
</feature>
<evidence type="ECO:0000313" key="1">
    <source>
        <dbReference type="EMBL" id="KKK81995.1"/>
    </source>
</evidence>
<dbReference type="EMBL" id="LAZR01052873">
    <property type="protein sequence ID" value="KKK81995.1"/>
    <property type="molecule type" value="Genomic_DNA"/>
</dbReference>
<accession>A0A0F8Z7M0</accession>
<dbReference type="AlphaFoldDB" id="A0A0F8Z7M0"/>
<name>A0A0F8Z7M0_9ZZZZ</name>
<protein>
    <submittedName>
        <fullName evidence="1">Uncharacterized protein</fullName>
    </submittedName>
</protein>
<comment type="caution">
    <text evidence="1">The sequence shown here is derived from an EMBL/GenBank/DDBJ whole genome shotgun (WGS) entry which is preliminary data.</text>
</comment>
<sequence length="51" mass="5908">MQLNDAPRNRYFKVIDEQSHLFGTIGYVTWNGEKEVFIAVSGRLGIWGETY</sequence>
<gene>
    <name evidence="1" type="ORF">LCGC14_2807840</name>
</gene>
<proteinExistence type="predicted"/>
<organism evidence="1">
    <name type="scientific">marine sediment metagenome</name>
    <dbReference type="NCBI Taxonomy" id="412755"/>
    <lineage>
        <taxon>unclassified sequences</taxon>
        <taxon>metagenomes</taxon>
        <taxon>ecological metagenomes</taxon>
    </lineage>
</organism>